<evidence type="ECO:0000256" key="1">
    <source>
        <dbReference type="SAM" id="MobiDB-lite"/>
    </source>
</evidence>
<evidence type="ECO:0008006" key="4">
    <source>
        <dbReference type="Google" id="ProtNLM"/>
    </source>
</evidence>
<feature type="region of interest" description="Disordered" evidence="1">
    <location>
        <begin position="268"/>
        <end position="410"/>
    </location>
</feature>
<dbReference type="OrthoDB" id="3790359at2"/>
<gene>
    <name evidence="2" type="ORF">FOE78_11245</name>
</gene>
<dbReference type="KEGG" id="mik:FOE78_11245"/>
<dbReference type="RefSeq" id="WP_143986366.1">
    <property type="nucleotide sequence ID" value="NZ_CP041692.1"/>
</dbReference>
<dbReference type="AlphaFoldDB" id="A0A516PZ06"/>
<sequence>MSESSVAGLGARESLTLLSTSRAARRRSECDDLIVVAHYADLHPPELLEGRPVVRGMERAIRLGGEGTPAVTEFCAVELGAALGLPDRQARELIADTLDLRHRLPRLWELVLRGIAPVERVREIARRTRALAPEAARVVDGEVVGYVHSISSWGRLFDEVDAAILRADPARAERLARRARDGRFVKISRRTRYGTRSVTARIDADYAVWMQATIDTITKAITGPTGLPAEVGDRHCEEPQEFQAQAFGLMGLPLLSTRLLAQAQHPDLFTDDRQPDNPKQTRHDQNEHDQNGHDHEPDNRGHDEAPTGDTAGTTDGGHPHAEDRDHPPRPEDHQPARQNRRGRQSNDNHEAARSNHLTPTATAPGDRETSFSDDRGSTSDHDQDLAATGEHASRNDHESSSPNGCGTIGYEVDHGDLRRVPIPVDPDQRLSRDTAFWLARINPSKLLPKVVLHVHISADTATIGPGVARVEGIGPMLASQIRDWLGARCRIRLQPIVDYADIHPVDAYEVPDAMRNALLARTPASCFPNSANRSRSMQADHTIAYRRTGGPGGNAPPGQTGLHNLGPLGQTEHRIKTHGGWSARQPVPGTYVWRTRYGRVLIVNDSGSHDLGNNRFATAVWHAALAARGDPSANVGDDRPRRSDLEWAMLRKLEVA</sequence>
<dbReference type="EMBL" id="CP041692">
    <property type="protein sequence ID" value="QDP96400.1"/>
    <property type="molecule type" value="Genomic_DNA"/>
</dbReference>
<protein>
    <recommendedName>
        <fullName evidence="4">DUF222 domain-containing protein</fullName>
    </recommendedName>
</protein>
<dbReference type="Proteomes" id="UP000319263">
    <property type="component" value="Chromosome"/>
</dbReference>
<reference evidence="2 3" key="1">
    <citation type="submission" date="2019-07" db="EMBL/GenBank/DDBJ databases">
        <title>Microlunatus dokdonensis sp. nov. isolated from the rhizospheric soil of the wild plant Elymus tsukushiensis.</title>
        <authorList>
            <person name="Ghim S.-Y."/>
            <person name="Hwang Y.-J."/>
            <person name="Son J.-S."/>
            <person name="Shin J.-H."/>
        </authorList>
    </citation>
    <scope>NUCLEOTIDE SEQUENCE [LARGE SCALE GENOMIC DNA]</scope>
    <source>
        <strain evidence="2 3">KUDC0627</strain>
    </source>
</reference>
<feature type="compositionally biased region" description="Basic and acidic residues" evidence="1">
    <location>
        <begin position="268"/>
        <end position="305"/>
    </location>
</feature>
<evidence type="ECO:0000313" key="2">
    <source>
        <dbReference type="EMBL" id="QDP96400.1"/>
    </source>
</evidence>
<proteinExistence type="predicted"/>
<name>A0A516PZ06_9ACTN</name>
<evidence type="ECO:0000313" key="3">
    <source>
        <dbReference type="Proteomes" id="UP000319263"/>
    </source>
</evidence>
<feature type="compositionally biased region" description="Basic and acidic residues" evidence="1">
    <location>
        <begin position="365"/>
        <end position="384"/>
    </location>
</feature>
<keyword evidence="3" id="KW-1185">Reference proteome</keyword>
<organism evidence="2 3">
    <name type="scientific">Microlunatus elymi</name>
    <dbReference type="NCBI Taxonomy" id="2596828"/>
    <lineage>
        <taxon>Bacteria</taxon>
        <taxon>Bacillati</taxon>
        <taxon>Actinomycetota</taxon>
        <taxon>Actinomycetes</taxon>
        <taxon>Propionibacteriales</taxon>
        <taxon>Propionibacteriaceae</taxon>
        <taxon>Microlunatus</taxon>
    </lineage>
</organism>
<feature type="compositionally biased region" description="Basic and acidic residues" evidence="1">
    <location>
        <begin position="317"/>
        <end position="335"/>
    </location>
</feature>
<feature type="compositionally biased region" description="Basic and acidic residues" evidence="1">
    <location>
        <begin position="344"/>
        <end position="353"/>
    </location>
</feature>
<accession>A0A516PZ06</accession>